<feature type="active site" description="Proton donor" evidence="8">
    <location>
        <position position="535"/>
    </location>
</feature>
<dbReference type="Pfam" id="PF00732">
    <property type="entry name" value="GMC_oxred_N"/>
    <property type="match status" value="1"/>
</dbReference>
<dbReference type="Pfam" id="PF05199">
    <property type="entry name" value="GMC_oxred_C"/>
    <property type="match status" value="1"/>
</dbReference>
<gene>
    <name evidence="13" type="ORF">FIBSPDRAFT_767045</name>
</gene>
<sequence length="619" mass="67598">MPLVTVSDIADKAFDYIVIGAGPAGLAAAARLSEDPSVSVALLEAGEPNLGDSKILLAAQYGATFGNPKYDWAFPTVPQKNALNLAVDWNRGKGLGGTSTMNFMCWVRPPAEDVDAIGKLGNEGWSWDDYLKYSKLTECFHPAAPEHTALYPHTSNIAHHGTEGPLLVSTPHHVHTVDLLFKETCEAKGLKVVEDPYGGDISGMWIASATMDPKTWTRSNAATAFYEPNADRKNFTVLCEAYVSRILFADAKGKEDITATGVEFIHGGKTYTVNVKKEVVLSAGAIKSPHILELSGLGRPEVLEPLGIPVKVALPGVGENLQEHTLAKFSVELKGDHDTLDKMRDEEFAKEARRLHAEGKGMFRTGITAFSYFALQTAAPEAAKSVIDAVAAEVEKRKANAPSGLRKQWDLQLETLRNEGIPDMESLIIPSYMRASFPPEKGKAYLTMVLVQQHPFSRGHVHAKSTNPLDHPTIDPNLFDFDFDLESLVHQMQYIRSFDEVEPWKSATKELSPSPNATHEQLRDYVKATSGPTWHAIGTCSMLPREDQGVVDAKLKVYGTTNLRIADISIVPLHIAAHTQATAYVIGEKGTMLFHCSEDHADGTTPFTVADFITGKSRV</sequence>
<evidence type="ECO:0000259" key="12">
    <source>
        <dbReference type="PROSITE" id="PS00624"/>
    </source>
</evidence>
<feature type="domain" description="Glucose-methanol-choline oxidoreductase N-terminal" evidence="11">
    <location>
        <begin position="92"/>
        <end position="115"/>
    </location>
</feature>
<dbReference type="SUPFAM" id="SSF54373">
    <property type="entry name" value="FAD-linked reductases, C-terminal domain"/>
    <property type="match status" value="1"/>
</dbReference>
<dbReference type="STRING" id="436010.A0A167V4W8"/>
<evidence type="ECO:0000256" key="6">
    <source>
        <dbReference type="ARBA" id="ARBA00023002"/>
    </source>
</evidence>
<comment type="similarity">
    <text evidence="2 10">Belongs to the GMC oxidoreductase family.</text>
</comment>
<feature type="domain" description="Glucose-methanol-choline oxidoreductase N-terminal" evidence="12">
    <location>
        <begin position="284"/>
        <end position="298"/>
    </location>
</feature>
<dbReference type="OrthoDB" id="269227at2759"/>
<evidence type="ECO:0000256" key="9">
    <source>
        <dbReference type="PIRSR" id="PIRSR000137-2"/>
    </source>
</evidence>
<dbReference type="SUPFAM" id="SSF51905">
    <property type="entry name" value="FAD/NAD(P)-binding domain"/>
    <property type="match status" value="1"/>
</dbReference>
<dbReference type="GO" id="GO:0050660">
    <property type="term" value="F:flavin adenine dinucleotide binding"/>
    <property type="evidence" value="ECO:0007669"/>
    <property type="project" value="InterPro"/>
</dbReference>
<feature type="binding site" evidence="9">
    <location>
        <position position="243"/>
    </location>
    <ligand>
        <name>FAD</name>
        <dbReference type="ChEBI" id="CHEBI:57692"/>
    </ligand>
</feature>
<keyword evidence="6" id="KW-0560">Oxidoreductase</keyword>
<dbReference type="PANTHER" id="PTHR11552">
    <property type="entry name" value="GLUCOSE-METHANOL-CHOLINE GMC OXIDOREDUCTASE"/>
    <property type="match status" value="1"/>
</dbReference>
<evidence type="ECO:0000256" key="4">
    <source>
        <dbReference type="ARBA" id="ARBA00022729"/>
    </source>
</evidence>
<dbReference type="InterPro" id="IPR012132">
    <property type="entry name" value="GMC_OxRdtase"/>
</dbReference>
<evidence type="ECO:0000256" key="10">
    <source>
        <dbReference type="RuleBase" id="RU003968"/>
    </source>
</evidence>
<keyword evidence="3 10" id="KW-0285">Flavoprotein</keyword>
<feature type="binding site" evidence="9">
    <location>
        <begin position="534"/>
        <end position="535"/>
    </location>
    <ligand>
        <name>FAD</name>
        <dbReference type="ChEBI" id="CHEBI:57692"/>
    </ligand>
</feature>
<organism evidence="13">
    <name type="scientific">Athelia psychrophila</name>
    <dbReference type="NCBI Taxonomy" id="1759441"/>
    <lineage>
        <taxon>Eukaryota</taxon>
        <taxon>Fungi</taxon>
        <taxon>Dikarya</taxon>
        <taxon>Basidiomycota</taxon>
        <taxon>Agaricomycotina</taxon>
        <taxon>Agaricomycetes</taxon>
        <taxon>Agaricomycetidae</taxon>
        <taxon>Atheliales</taxon>
        <taxon>Atheliaceae</taxon>
        <taxon>Athelia</taxon>
    </lineage>
</organism>
<keyword evidence="4" id="KW-0732">Signal</keyword>
<protein>
    <submittedName>
        <fullName evidence="13">GMC oxidoreductase</fullName>
    </submittedName>
</protein>
<dbReference type="PROSITE" id="PS00624">
    <property type="entry name" value="GMC_OXRED_2"/>
    <property type="match status" value="1"/>
</dbReference>
<evidence type="ECO:0000256" key="7">
    <source>
        <dbReference type="ARBA" id="ARBA00023180"/>
    </source>
</evidence>
<dbReference type="PANTHER" id="PTHR11552:SF201">
    <property type="entry name" value="GLUCOSE-METHANOL-CHOLINE OXIDOREDUCTASE N-TERMINAL DOMAIN-CONTAINING PROTEIN"/>
    <property type="match status" value="1"/>
</dbReference>
<dbReference type="Gene3D" id="3.30.560.10">
    <property type="entry name" value="Glucose Oxidase, domain 3"/>
    <property type="match status" value="1"/>
</dbReference>
<accession>A0A167V4W8</accession>
<dbReference type="AlphaFoldDB" id="A0A167V4W8"/>
<dbReference type="InterPro" id="IPR036188">
    <property type="entry name" value="FAD/NAD-bd_sf"/>
</dbReference>
<dbReference type="PIRSF" id="PIRSF000137">
    <property type="entry name" value="Alcohol_oxidase"/>
    <property type="match status" value="1"/>
</dbReference>
<dbReference type="GO" id="GO:0016614">
    <property type="term" value="F:oxidoreductase activity, acting on CH-OH group of donors"/>
    <property type="evidence" value="ECO:0007669"/>
    <property type="project" value="InterPro"/>
</dbReference>
<reference evidence="13" key="1">
    <citation type="journal article" date="2016" name="Mol. Biol. Evol.">
        <title>Comparative Genomics of Early-Diverging Mushroom-Forming Fungi Provides Insights into the Origins of Lignocellulose Decay Capabilities.</title>
        <authorList>
            <person name="Nagy L.G."/>
            <person name="Riley R."/>
            <person name="Tritt A."/>
            <person name="Adam C."/>
            <person name="Daum C."/>
            <person name="Floudas D."/>
            <person name="Sun H."/>
            <person name="Yadav J.S."/>
            <person name="Pangilinan J."/>
            <person name="Larsson K.H."/>
            <person name="Matsuura K."/>
            <person name="Barry K."/>
            <person name="Labutti K."/>
            <person name="Kuo R."/>
            <person name="Ohm R.A."/>
            <person name="Bhattacharya S.S."/>
            <person name="Shirouzu T."/>
            <person name="Yoshinaga Y."/>
            <person name="Martin F.M."/>
            <person name="Grigoriev I.V."/>
            <person name="Hibbett D.S."/>
        </authorList>
    </citation>
    <scope>NUCLEOTIDE SEQUENCE [LARGE SCALE GENOMIC DNA]</scope>
    <source>
        <strain evidence="13">CBS 109695</strain>
    </source>
</reference>
<dbReference type="EMBL" id="KV417903">
    <property type="protein sequence ID" value="KZP04635.1"/>
    <property type="molecule type" value="Genomic_DNA"/>
</dbReference>
<evidence type="ECO:0000256" key="2">
    <source>
        <dbReference type="ARBA" id="ARBA00010790"/>
    </source>
</evidence>
<dbReference type="Gene3D" id="3.50.50.60">
    <property type="entry name" value="FAD/NAD(P)-binding domain"/>
    <property type="match status" value="1"/>
</dbReference>
<dbReference type="InterPro" id="IPR007867">
    <property type="entry name" value="GMC_OxRtase_C"/>
</dbReference>
<evidence type="ECO:0000256" key="1">
    <source>
        <dbReference type="ARBA" id="ARBA00001974"/>
    </source>
</evidence>
<name>A0A167V4W8_9AGAM</name>
<evidence type="ECO:0000259" key="11">
    <source>
        <dbReference type="PROSITE" id="PS00623"/>
    </source>
</evidence>
<keyword evidence="5 9" id="KW-0274">FAD</keyword>
<dbReference type="PROSITE" id="PS00623">
    <property type="entry name" value="GMC_OXRED_1"/>
    <property type="match status" value="1"/>
</dbReference>
<proteinExistence type="inferred from homology"/>
<dbReference type="InterPro" id="IPR000172">
    <property type="entry name" value="GMC_OxRdtase_N"/>
</dbReference>
<evidence type="ECO:0000313" key="13">
    <source>
        <dbReference type="EMBL" id="KZP04635.1"/>
    </source>
</evidence>
<keyword evidence="7" id="KW-0325">Glycoprotein</keyword>
<feature type="active site" description="Proton acceptor" evidence="8">
    <location>
        <position position="578"/>
    </location>
</feature>
<evidence type="ECO:0000256" key="3">
    <source>
        <dbReference type="ARBA" id="ARBA00022630"/>
    </source>
</evidence>
<evidence type="ECO:0000256" key="8">
    <source>
        <dbReference type="PIRSR" id="PIRSR000137-1"/>
    </source>
</evidence>
<evidence type="ECO:0000256" key="5">
    <source>
        <dbReference type="ARBA" id="ARBA00022827"/>
    </source>
</evidence>
<feature type="binding site" evidence="9">
    <location>
        <position position="98"/>
    </location>
    <ligand>
        <name>FAD</name>
        <dbReference type="ChEBI" id="CHEBI:57692"/>
    </ligand>
</feature>
<comment type="cofactor">
    <cofactor evidence="1 9">
        <name>FAD</name>
        <dbReference type="ChEBI" id="CHEBI:57692"/>
    </cofactor>
</comment>